<reference evidence="2 3" key="1">
    <citation type="journal article" date="2018" name="Sci. Rep.">
        <title>Genomic signatures of local adaptation to the degree of environmental predictability in rotifers.</title>
        <authorList>
            <person name="Franch-Gras L."/>
            <person name="Hahn C."/>
            <person name="Garcia-Roger E.M."/>
            <person name="Carmona M.J."/>
            <person name="Serra M."/>
            <person name="Gomez A."/>
        </authorList>
    </citation>
    <scope>NUCLEOTIDE SEQUENCE [LARGE SCALE GENOMIC DNA]</scope>
    <source>
        <strain evidence="2">HYR1</strain>
    </source>
</reference>
<protein>
    <submittedName>
        <fullName evidence="2">Uncharacterized protein</fullName>
    </submittedName>
</protein>
<gene>
    <name evidence="2" type="ORF">BpHYR1_023510</name>
</gene>
<dbReference type="EMBL" id="REGN01007086">
    <property type="protein sequence ID" value="RNA07321.1"/>
    <property type="molecule type" value="Genomic_DNA"/>
</dbReference>
<feature type="non-terminal residue" evidence="2">
    <location>
        <position position="63"/>
    </location>
</feature>
<feature type="transmembrane region" description="Helical" evidence="1">
    <location>
        <begin position="44"/>
        <end position="62"/>
    </location>
</feature>
<feature type="non-terminal residue" evidence="2">
    <location>
        <position position="1"/>
    </location>
</feature>
<evidence type="ECO:0000313" key="2">
    <source>
        <dbReference type="EMBL" id="RNA07321.1"/>
    </source>
</evidence>
<dbReference type="Proteomes" id="UP000276133">
    <property type="component" value="Unassembled WGS sequence"/>
</dbReference>
<keyword evidence="1" id="KW-0472">Membrane</keyword>
<sequence>WIFFVRKIRKIEPPTFQNFIFSNNKDFEINFNFDYDKDIKKYKLIAFYFKALKYIAIIYIATI</sequence>
<dbReference type="AlphaFoldDB" id="A0A3M7Q8L7"/>
<evidence type="ECO:0000313" key="3">
    <source>
        <dbReference type="Proteomes" id="UP000276133"/>
    </source>
</evidence>
<accession>A0A3M7Q8L7</accession>
<keyword evidence="3" id="KW-1185">Reference proteome</keyword>
<proteinExistence type="predicted"/>
<keyword evidence="1" id="KW-1133">Transmembrane helix</keyword>
<name>A0A3M7Q8L7_BRAPC</name>
<evidence type="ECO:0000256" key="1">
    <source>
        <dbReference type="SAM" id="Phobius"/>
    </source>
</evidence>
<organism evidence="2 3">
    <name type="scientific">Brachionus plicatilis</name>
    <name type="common">Marine rotifer</name>
    <name type="synonym">Brachionus muelleri</name>
    <dbReference type="NCBI Taxonomy" id="10195"/>
    <lineage>
        <taxon>Eukaryota</taxon>
        <taxon>Metazoa</taxon>
        <taxon>Spiralia</taxon>
        <taxon>Gnathifera</taxon>
        <taxon>Rotifera</taxon>
        <taxon>Eurotatoria</taxon>
        <taxon>Monogononta</taxon>
        <taxon>Pseudotrocha</taxon>
        <taxon>Ploima</taxon>
        <taxon>Brachionidae</taxon>
        <taxon>Brachionus</taxon>
    </lineage>
</organism>
<keyword evidence="1" id="KW-0812">Transmembrane</keyword>
<comment type="caution">
    <text evidence="2">The sequence shown here is derived from an EMBL/GenBank/DDBJ whole genome shotgun (WGS) entry which is preliminary data.</text>
</comment>